<gene>
    <name evidence="2" type="ORF">RLOC_00014807</name>
</gene>
<evidence type="ECO:0000313" key="3">
    <source>
        <dbReference type="Proteomes" id="UP000197619"/>
    </source>
</evidence>
<dbReference type="AlphaFoldDB" id="A0A218VB98"/>
<name>A0A218VB98_9PASE</name>
<comment type="caution">
    <text evidence="2">The sequence shown here is derived from an EMBL/GenBank/DDBJ whole genome shotgun (WGS) entry which is preliminary data.</text>
</comment>
<keyword evidence="1" id="KW-0812">Transmembrane</keyword>
<feature type="transmembrane region" description="Helical" evidence="1">
    <location>
        <begin position="12"/>
        <end position="29"/>
    </location>
</feature>
<organism evidence="2 3">
    <name type="scientific">Lonchura striata</name>
    <name type="common">white-rumped munia</name>
    <dbReference type="NCBI Taxonomy" id="40157"/>
    <lineage>
        <taxon>Eukaryota</taxon>
        <taxon>Metazoa</taxon>
        <taxon>Chordata</taxon>
        <taxon>Craniata</taxon>
        <taxon>Vertebrata</taxon>
        <taxon>Euteleostomi</taxon>
        <taxon>Archelosauria</taxon>
        <taxon>Archosauria</taxon>
        <taxon>Dinosauria</taxon>
        <taxon>Saurischia</taxon>
        <taxon>Theropoda</taxon>
        <taxon>Coelurosauria</taxon>
        <taxon>Aves</taxon>
        <taxon>Neognathae</taxon>
        <taxon>Neoaves</taxon>
        <taxon>Telluraves</taxon>
        <taxon>Australaves</taxon>
        <taxon>Passeriformes</taxon>
        <taxon>Passeroidea</taxon>
        <taxon>Estrildidae</taxon>
        <taxon>Estrildinae</taxon>
        <taxon>Lonchura</taxon>
    </lineage>
</organism>
<protein>
    <submittedName>
        <fullName evidence="2">Uncharacterized protein</fullName>
    </submittedName>
</protein>
<proteinExistence type="predicted"/>
<keyword evidence="1" id="KW-1133">Transmembrane helix</keyword>
<evidence type="ECO:0000313" key="2">
    <source>
        <dbReference type="EMBL" id="OWK63001.1"/>
    </source>
</evidence>
<dbReference type="EMBL" id="MUZQ01000018">
    <property type="protein sequence ID" value="OWK63001.1"/>
    <property type="molecule type" value="Genomic_DNA"/>
</dbReference>
<sequence length="94" mass="10803">MLELSVFVLKHVWLHFVLALYQFVGYVGWQSSLMVQSSLQRDLKQIIVCGPLPWTFDVLMNNTSAWITAAHNKLTVFKLARHLLRTPTNPIPLV</sequence>
<dbReference type="Proteomes" id="UP000197619">
    <property type="component" value="Unassembled WGS sequence"/>
</dbReference>
<accession>A0A218VB98</accession>
<keyword evidence="1" id="KW-0472">Membrane</keyword>
<evidence type="ECO:0000256" key="1">
    <source>
        <dbReference type="SAM" id="Phobius"/>
    </source>
</evidence>
<keyword evidence="3" id="KW-1185">Reference proteome</keyword>
<reference evidence="2 3" key="1">
    <citation type="submission" date="2017-05" db="EMBL/GenBank/DDBJ databases">
        <title>Genome of assembly of the Bengalese finch, Lonchura striata domestica.</title>
        <authorList>
            <person name="Colquitt B.M."/>
            <person name="Brainard M.S."/>
        </authorList>
    </citation>
    <scope>NUCLEOTIDE SEQUENCE [LARGE SCALE GENOMIC DNA]</scope>
    <source>
        <strain evidence="2">White83orange57</strain>
    </source>
</reference>